<accession>A0ABW6VMS5</accession>
<dbReference type="EMBL" id="JBIAZM010000002">
    <property type="protein sequence ID" value="MFF5198934.1"/>
    <property type="molecule type" value="Genomic_DNA"/>
</dbReference>
<protein>
    <submittedName>
        <fullName evidence="1">Uncharacterized protein</fullName>
    </submittedName>
</protein>
<keyword evidence="2" id="KW-1185">Reference proteome</keyword>
<evidence type="ECO:0000313" key="2">
    <source>
        <dbReference type="Proteomes" id="UP001602287"/>
    </source>
</evidence>
<organism evidence="1 2">
    <name type="scientific">Micromonospora parva</name>
    <dbReference type="NCBI Taxonomy" id="1464048"/>
    <lineage>
        <taxon>Bacteria</taxon>
        <taxon>Bacillati</taxon>
        <taxon>Actinomycetota</taxon>
        <taxon>Actinomycetes</taxon>
        <taxon>Micromonosporales</taxon>
        <taxon>Micromonosporaceae</taxon>
        <taxon>Micromonospora</taxon>
    </lineage>
</organism>
<name>A0ABW6VMS5_9ACTN</name>
<reference evidence="1 2" key="1">
    <citation type="submission" date="2024-10" db="EMBL/GenBank/DDBJ databases">
        <title>The Natural Products Discovery Center: Release of the First 8490 Sequenced Strains for Exploring Actinobacteria Biosynthetic Diversity.</title>
        <authorList>
            <person name="Kalkreuter E."/>
            <person name="Kautsar S.A."/>
            <person name="Yang D."/>
            <person name="Bader C.D."/>
            <person name="Teijaro C.N."/>
            <person name="Fluegel L."/>
            <person name="Davis C.M."/>
            <person name="Simpson J.R."/>
            <person name="Lauterbach L."/>
            <person name="Steele A.D."/>
            <person name="Gui C."/>
            <person name="Meng S."/>
            <person name="Li G."/>
            <person name="Viehrig K."/>
            <person name="Ye F."/>
            <person name="Su P."/>
            <person name="Kiefer A.F."/>
            <person name="Nichols A."/>
            <person name="Cepeda A.J."/>
            <person name="Yan W."/>
            <person name="Fan B."/>
            <person name="Jiang Y."/>
            <person name="Adhikari A."/>
            <person name="Zheng C.-J."/>
            <person name="Schuster L."/>
            <person name="Cowan T.M."/>
            <person name="Smanski M.J."/>
            <person name="Chevrette M.G."/>
            <person name="De Carvalho L.P.S."/>
            <person name="Shen B."/>
        </authorList>
    </citation>
    <scope>NUCLEOTIDE SEQUENCE [LARGE SCALE GENOMIC DNA]</scope>
    <source>
        <strain evidence="1 2">NPDC000140</strain>
    </source>
</reference>
<proteinExistence type="predicted"/>
<dbReference type="Proteomes" id="UP001602287">
    <property type="component" value="Unassembled WGS sequence"/>
</dbReference>
<gene>
    <name evidence="1" type="ORF">ACFY3B_04920</name>
</gene>
<dbReference type="RefSeq" id="WP_030334828.1">
    <property type="nucleotide sequence ID" value="NZ_JBEZDH010000004.1"/>
</dbReference>
<comment type="caution">
    <text evidence="1">The sequence shown here is derived from an EMBL/GenBank/DDBJ whole genome shotgun (WGS) entry which is preliminary data.</text>
</comment>
<sequence length="140" mass="15481">MLGMGAANDRPRVTLEINNDGLLLVQDAVGTWLIQGAADGLVHPAGDRLVWLLPLLERIPTDVRAALSHVPLTDTPLPALVRFALSAWGEHWPTLALDWLDSGWPIRDLLDVLADMKDSCALSQPLRYRAHRLWRASAHT</sequence>
<evidence type="ECO:0000313" key="1">
    <source>
        <dbReference type="EMBL" id="MFF5198934.1"/>
    </source>
</evidence>